<dbReference type="WBParaSite" id="JU765_v2.g13168.t1">
    <property type="protein sequence ID" value="JU765_v2.g13168.t1"/>
    <property type="gene ID" value="JU765_v2.g13168"/>
</dbReference>
<sequence length="174" mass="19985">MAANSRATEEAQAAVQILNIGISPEFKASTDKSFYANITTFSHYNAEERIQVVFKGYIRNNKELIYEFLHEQCWFTIEGAGQQTNKVEVDVRIRRLPPSMEVANNIRIEYCVQANGDAWYNNASLHKVFKVIRDDHVKEINHLYPTIYNVNECVGHNQCCHKNCEALNEGNCLQ</sequence>
<dbReference type="Proteomes" id="UP000887576">
    <property type="component" value="Unplaced"/>
</dbReference>
<organism evidence="1 2">
    <name type="scientific">Panagrolaimus sp. JU765</name>
    <dbReference type="NCBI Taxonomy" id="591449"/>
    <lineage>
        <taxon>Eukaryota</taxon>
        <taxon>Metazoa</taxon>
        <taxon>Ecdysozoa</taxon>
        <taxon>Nematoda</taxon>
        <taxon>Chromadorea</taxon>
        <taxon>Rhabditida</taxon>
        <taxon>Tylenchina</taxon>
        <taxon>Panagrolaimomorpha</taxon>
        <taxon>Panagrolaimoidea</taxon>
        <taxon>Panagrolaimidae</taxon>
        <taxon>Panagrolaimus</taxon>
    </lineage>
</organism>
<evidence type="ECO:0000313" key="1">
    <source>
        <dbReference type="Proteomes" id="UP000887576"/>
    </source>
</evidence>
<proteinExistence type="predicted"/>
<accession>A0AC34Q5S1</accession>
<name>A0AC34Q5S1_9BILA</name>
<reference evidence="2" key="1">
    <citation type="submission" date="2022-11" db="UniProtKB">
        <authorList>
            <consortium name="WormBaseParasite"/>
        </authorList>
    </citation>
    <scope>IDENTIFICATION</scope>
</reference>
<protein>
    <submittedName>
        <fullName evidence="2">Uncharacterized protein</fullName>
    </submittedName>
</protein>
<evidence type="ECO:0000313" key="2">
    <source>
        <dbReference type="WBParaSite" id="JU765_v2.g13168.t1"/>
    </source>
</evidence>